<proteinExistence type="predicted"/>
<dbReference type="InterPro" id="IPR056125">
    <property type="entry name" value="DUF7708"/>
</dbReference>
<evidence type="ECO:0000313" key="2">
    <source>
        <dbReference type="EMBL" id="OQO11119.1"/>
    </source>
</evidence>
<reference evidence="3" key="1">
    <citation type="submission" date="2017-03" db="EMBL/GenBank/DDBJ databases">
        <title>Genomes of endolithic fungi from Antarctica.</title>
        <authorList>
            <person name="Coleine C."/>
            <person name="Masonjones S."/>
            <person name="Stajich J.E."/>
        </authorList>
    </citation>
    <scope>NUCLEOTIDE SEQUENCE [LARGE SCALE GENOMIC DNA]</scope>
    <source>
        <strain evidence="3">CCFEE 5527</strain>
    </source>
</reference>
<dbReference type="AlphaFoldDB" id="A0A1V8TIB3"/>
<protein>
    <recommendedName>
        <fullName evidence="1">DUF7708 domain-containing protein</fullName>
    </recommendedName>
</protein>
<dbReference type="EMBL" id="NAJO01000007">
    <property type="protein sequence ID" value="OQO11119.1"/>
    <property type="molecule type" value="Genomic_DNA"/>
</dbReference>
<evidence type="ECO:0000313" key="3">
    <source>
        <dbReference type="Proteomes" id="UP000192596"/>
    </source>
</evidence>
<dbReference type="Proteomes" id="UP000192596">
    <property type="component" value="Unassembled WGS sequence"/>
</dbReference>
<accession>A0A1V8TIB3</accession>
<sequence>MTAVLDEEPRALVRSFSSDLEGRANGPQGRLQHVLIDECTSEQRQEAEDRNWRIYFEPWQPGSQELQDAFLRKEGVMLSKAWKAFRDKLPDCDRAAFARRAPSVTDVIETVEDIGAEWECSRRKGKWGLAKGYFHKVAGGFNSHATLLELLPTGSEYVSLFSGATKSIMKASANHEKIAQGLGKALSEITDVVGTCTRVCQLYNTEAIQMLIAKLYAHIFLFLKDAMSWYLDKQWKRVLHALREDFFDDFKDQIANISIIAGQVEHQARMGISAEQRTTRLVAEKTQTTAVQTQAAVDDLRLFAIGQARATAELVAQVQRIESRASQEGQRKELLMLEEPERLKSLTSFIATHIMDLLEGQAEDWLEQKRAAITTPDRSVRQLEDVPQRLLLGDAKIELKLPGRDEYLDASRDLEEYILYHDIRGPHETSPSVSVDTEVSIRLQNFITDADEKLLGIAGPPHLDQEGMSTMTKVAVSFVDFAEKTRLPVVSYFCQLPEGSERQSGMGREVQELISLVYSLIRQLIQWLPLRPQDPINLSIANLEQLDGTDGSLNLALDIVRNLMAEIDTILFVVIDGLQWLDDHDTDKPLTRFIETLLNISEPENRIKVLLTTTGKSRALLDVLPDEQYLLADEGGARRRGLAGRPLDW</sequence>
<evidence type="ECO:0000259" key="1">
    <source>
        <dbReference type="Pfam" id="PF24809"/>
    </source>
</evidence>
<keyword evidence="3" id="KW-1185">Reference proteome</keyword>
<dbReference type="PANTHER" id="PTHR40619">
    <property type="entry name" value="FUNGAL STAND N-TERMINAL GOODBYE DOMAIN-CONTAINING PROTEIN"/>
    <property type="match status" value="1"/>
</dbReference>
<organism evidence="2 3">
    <name type="scientific">Cryoendolithus antarcticus</name>
    <dbReference type="NCBI Taxonomy" id="1507870"/>
    <lineage>
        <taxon>Eukaryota</taxon>
        <taxon>Fungi</taxon>
        <taxon>Dikarya</taxon>
        <taxon>Ascomycota</taxon>
        <taxon>Pezizomycotina</taxon>
        <taxon>Dothideomycetes</taxon>
        <taxon>Dothideomycetidae</taxon>
        <taxon>Cladosporiales</taxon>
        <taxon>Cladosporiaceae</taxon>
        <taxon>Cryoendolithus</taxon>
    </lineage>
</organism>
<comment type="caution">
    <text evidence="2">The sequence shown here is derived from an EMBL/GenBank/DDBJ whole genome shotgun (WGS) entry which is preliminary data.</text>
</comment>
<dbReference type="STRING" id="1507870.A0A1V8TIB3"/>
<gene>
    <name evidence="2" type="ORF">B0A48_05374</name>
</gene>
<dbReference type="InParanoid" id="A0A1V8TIB3"/>
<dbReference type="Pfam" id="PF24809">
    <property type="entry name" value="DUF7708"/>
    <property type="match status" value="1"/>
</dbReference>
<name>A0A1V8TIB3_9PEZI</name>
<feature type="domain" description="DUF7708" evidence="1">
    <location>
        <begin position="144"/>
        <end position="276"/>
    </location>
</feature>
<dbReference type="PANTHER" id="PTHR40619:SF3">
    <property type="entry name" value="FUNGAL STAND N-TERMINAL GOODBYE DOMAIN-CONTAINING PROTEIN"/>
    <property type="match status" value="1"/>
</dbReference>
<dbReference type="OrthoDB" id="4840035at2759"/>